<dbReference type="EMBL" id="FN653015">
    <property type="protein sequence ID" value="CBY20768.1"/>
    <property type="molecule type" value="Genomic_DNA"/>
</dbReference>
<dbReference type="Pfam" id="PF13886">
    <property type="entry name" value="TM7S3_TM198"/>
    <property type="match status" value="1"/>
</dbReference>
<evidence type="ECO:0000256" key="7">
    <source>
        <dbReference type="SAM" id="Phobius"/>
    </source>
</evidence>
<evidence type="ECO:0000313" key="10">
    <source>
        <dbReference type="Proteomes" id="UP000001307"/>
    </source>
</evidence>
<dbReference type="PANTHER" id="PTHR31247:SF5">
    <property type="entry name" value="DUF4203 DOMAIN-CONTAINING PROTEIN"/>
    <property type="match status" value="1"/>
</dbReference>
<feature type="domain" description="TM7S3/TM198-like" evidence="8">
    <location>
        <begin position="49"/>
        <end position="246"/>
    </location>
</feature>
<name>E4WPU8_OIKDI</name>
<feature type="transmembrane region" description="Helical" evidence="7">
    <location>
        <begin position="69"/>
        <end position="86"/>
    </location>
</feature>
<feature type="transmembrane region" description="Helical" evidence="7">
    <location>
        <begin position="151"/>
        <end position="171"/>
    </location>
</feature>
<proteinExistence type="inferred from homology"/>
<organism evidence="9">
    <name type="scientific">Oikopleura dioica</name>
    <name type="common">Tunicate</name>
    <dbReference type="NCBI Taxonomy" id="34765"/>
    <lineage>
        <taxon>Eukaryota</taxon>
        <taxon>Metazoa</taxon>
        <taxon>Chordata</taxon>
        <taxon>Tunicata</taxon>
        <taxon>Appendicularia</taxon>
        <taxon>Copelata</taxon>
        <taxon>Oikopleuridae</taxon>
        <taxon>Oikopleura</taxon>
    </lineage>
</organism>
<keyword evidence="5 7" id="KW-0472">Membrane</keyword>
<reference evidence="9" key="1">
    <citation type="journal article" date="2010" name="Science">
        <title>Plasticity of animal genome architecture unmasked by rapid evolution of a pelagic tunicate.</title>
        <authorList>
            <person name="Denoeud F."/>
            <person name="Henriet S."/>
            <person name="Mungpakdee S."/>
            <person name="Aury J.M."/>
            <person name="Da Silva C."/>
            <person name="Brinkmann H."/>
            <person name="Mikhaleva J."/>
            <person name="Olsen L.C."/>
            <person name="Jubin C."/>
            <person name="Canestro C."/>
            <person name="Bouquet J.M."/>
            <person name="Danks G."/>
            <person name="Poulain J."/>
            <person name="Campsteijn C."/>
            <person name="Adamski M."/>
            <person name="Cross I."/>
            <person name="Yadetie F."/>
            <person name="Muffato M."/>
            <person name="Louis A."/>
            <person name="Butcher S."/>
            <person name="Tsagkogeorga G."/>
            <person name="Konrad A."/>
            <person name="Singh S."/>
            <person name="Jensen M.F."/>
            <person name="Cong E.H."/>
            <person name="Eikeseth-Otteraa H."/>
            <person name="Noel B."/>
            <person name="Anthouard V."/>
            <person name="Porcel B.M."/>
            <person name="Kachouri-Lafond R."/>
            <person name="Nishino A."/>
            <person name="Ugolini M."/>
            <person name="Chourrout P."/>
            <person name="Nishida H."/>
            <person name="Aasland R."/>
            <person name="Huzurbazar S."/>
            <person name="Westhof E."/>
            <person name="Delsuc F."/>
            <person name="Lehrach H."/>
            <person name="Reinhardt R."/>
            <person name="Weissenbach J."/>
            <person name="Roy S.W."/>
            <person name="Artiguenave F."/>
            <person name="Postlethwait J.H."/>
            <person name="Manak J.R."/>
            <person name="Thompson E.M."/>
            <person name="Jaillon O."/>
            <person name="Du Pasquier L."/>
            <person name="Boudinot P."/>
            <person name="Liberles D.A."/>
            <person name="Volff J.N."/>
            <person name="Philippe H."/>
            <person name="Lenhard B."/>
            <person name="Roest Crollius H."/>
            <person name="Wincker P."/>
            <person name="Chourrout D."/>
        </authorList>
    </citation>
    <scope>NUCLEOTIDE SEQUENCE [LARGE SCALE GENOMIC DNA]</scope>
</reference>
<evidence type="ECO:0000256" key="4">
    <source>
        <dbReference type="ARBA" id="ARBA00022989"/>
    </source>
</evidence>
<dbReference type="PANTHER" id="PTHR31247">
    <property type="entry name" value="TRANSMEMBRANE PROTEIN 198 FAMILY MEMBER"/>
    <property type="match status" value="1"/>
</dbReference>
<feature type="transmembrane region" description="Helical" evidence="7">
    <location>
        <begin position="121"/>
        <end position="145"/>
    </location>
</feature>
<evidence type="ECO:0000256" key="6">
    <source>
        <dbReference type="ARBA" id="ARBA00049737"/>
    </source>
</evidence>
<gene>
    <name evidence="9" type="ORF">GSOID_T00000772001</name>
</gene>
<evidence type="ECO:0000259" key="8">
    <source>
        <dbReference type="Pfam" id="PF13886"/>
    </source>
</evidence>
<evidence type="ECO:0000256" key="1">
    <source>
        <dbReference type="ARBA" id="ARBA00004141"/>
    </source>
</evidence>
<sequence length="259" mass="28616">MDGSFLETEGIEYYDNDVNEIDRYKTEDELNYCPNDFSVTYYWKHVSICCALIITGLVLCLSGYRCFRFCMWLSGAMFATVSVLAICNRVDDLPHGANWGAALSVGSLVGCITHLIPGLGLFLWGVFGGALFTSIIVGCLVAFGVFLPSPFASACILILLGGSIFGGLILTKHASKPGLIAATALCGAFLITAGLDYFIENWRLYKYLWHELVRLAPEPLPMAVPCWYSYCVLALWPLFTAVGCFTRKGWRPRVNINKK</sequence>
<dbReference type="InParanoid" id="E4WPU8"/>
<dbReference type="OrthoDB" id="115781at2759"/>
<comment type="subcellular location">
    <subcellularLocation>
        <location evidence="1">Membrane</location>
        <topology evidence="1">Multi-pass membrane protein</topology>
    </subcellularLocation>
</comment>
<keyword evidence="10" id="KW-1185">Reference proteome</keyword>
<feature type="transmembrane region" description="Helical" evidence="7">
    <location>
        <begin position="41"/>
        <end position="62"/>
    </location>
</feature>
<feature type="transmembrane region" description="Helical" evidence="7">
    <location>
        <begin position="178"/>
        <end position="199"/>
    </location>
</feature>
<comment type="similarity">
    <text evidence="2">Belongs to the TMEM198 family.</text>
</comment>
<dbReference type="InterPro" id="IPR040236">
    <property type="entry name" value="TMEM198"/>
</dbReference>
<evidence type="ECO:0000256" key="3">
    <source>
        <dbReference type="ARBA" id="ARBA00022692"/>
    </source>
</evidence>
<accession>E4WPU8</accession>
<feature type="transmembrane region" description="Helical" evidence="7">
    <location>
        <begin position="227"/>
        <end position="246"/>
    </location>
</feature>
<dbReference type="GO" id="GO:0005886">
    <property type="term" value="C:plasma membrane"/>
    <property type="evidence" value="ECO:0007669"/>
    <property type="project" value="TreeGrafter"/>
</dbReference>
<keyword evidence="4 7" id="KW-1133">Transmembrane helix</keyword>
<dbReference type="Proteomes" id="UP000001307">
    <property type="component" value="Unassembled WGS sequence"/>
</dbReference>
<keyword evidence="3 7" id="KW-0812">Transmembrane</keyword>
<dbReference type="AlphaFoldDB" id="E4WPU8"/>
<evidence type="ECO:0000256" key="5">
    <source>
        <dbReference type="ARBA" id="ARBA00023136"/>
    </source>
</evidence>
<feature type="transmembrane region" description="Helical" evidence="7">
    <location>
        <begin position="98"/>
        <end position="116"/>
    </location>
</feature>
<protein>
    <recommendedName>
        <fullName evidence="6">Transmembrane protein 198</fullName>
    </recommendedName>
</protein>
<evidence type="ECO:0000313" key="9">
    <source>
        <dbReference type="EMBL" id="CBY20768.1"/>
    </source>
</evidence>
<dbReference type="InterPro" id="IPR025256">
    <property type="entry name" value="TM7S3/TM198-like_dom"/>
</dbReference>
<evidence type="ECO:0000256" key="2">
    <source>
        <dbReference type="ARBA" id="ARBA00006244"/>
    </source>
</evidence>